<evidence type="ECO:0000313" key="2">
    <source>
        <dbReference type="EMBL" id="CAG8637296.1"/>
    </source>
</evidence>
<dbReference type="InterPro" id="IPR006571">
    <property type="entry name" value="TLDc_dom"/>
</dbReference>
<gene>
    <name evidence="2" type="ORF">AGERDE_LOCUS10806</name>
</gene>
<sequence length="262" mass="29970">AISSSDYFEKVIIYRKILPKGMKMETLGYYLKNLTQQYAKLQPPRSGFIDSNLINMKHIKLISSRINDKDISSNKYGEPQYIFKLLYRGSRDGFEATSFRQLCGSQYNTVVFVKINQTGKIIGGYNPNNWDENTTVTMPTAITESAYGWRSVINANASDAFIFSFNDGKDIKGAKFSRNTQNGSTRPVTTVHGPYFHCDLFISDKCNQNSLSWYKCCNYQNQDLLDDICPDNTHFNTAPLVVNNTHHFKVDDYEVFQVSKIM</sequence>
<protein>
    <submittedName>
        <fullName evidence="2">10743_t:CDS:1</fullName>
    </submittedName>
</protein>
<dbReference type="Pfam" id="PF07534">
    <property type="entry name" value="TLD"/>
    <property type="match status" value="1"/>
</dbReference>
<accession>A0A9N9GZ86</accession>
<dbReference type="EMBL" id="CAJVPL010003716">
    <property type="protein sequence ID" value="CAG8637296.1"/>
    <property type="molecule type" value="Genomic_DNA"/>
</dbReference>
<reference evidence="2" key="1">
    <citation type="submission" date="2021-06" db="EMBL/GenBank/DDBJ databases">
        <authorList>
            <person name="Kallberg Y."/>
            <person name="Tangrot J."/>
            <person name="Rosling A."/>
        </authorList>
    </citation>
    <scope>NUCLEOTIDE SEQUENCE</scope>
    <source>
        <strain evidence="2">MT106</strain>
    </source>
</reference>
<dbReference type="OrthoDB" id="2442798at2759"/>
<dbReference type="PROSITE" id="PS51886">
    <property type="entry name" value="TLDC"/>
    <property type="match status" value="1"/>
</dbReference>
<organism evidence="2 3">
    <name type="scientific">Ambispora gerdemannii</name>
    <dbReference type="NCBI Taxonomy" id="144530"/>
    <lineage>
        <taxon>Eukaryota</taxon>
        <taxon>Fungi</taxon>
        <taxon>Fungi incertae sedis</taxon>
        <taxon>Mucoromycota</taxon>
        <taxon>Glomeromycotina</taxon>
        <taxon>Glomeromycetes</taxon>
        <taxon>Archaeosporales</taxon>
        <taxon>Ambisporaceae</taxon>
        <taxon>Ambispora</taxon>
    </lineage>
</organism>
<proteinExistence type="predicted"/>
<feature type="domain" description="TLDc" evidence="1">
    <location>
        <begin position="52"/>
        <end position="259"/>
    </location>
</feature>
<dbReference type="AlphaFoldDB" id="A0A9N9GZ86"/>
<evidence type="ECO:0000313" key="3">
    <source>
        <dbReference type="Proteomes" id="UP000789831"/>
    </source>
</evidence>
<evidence type="ECO:0000259" key="1">
    <source>
        <dbReference type="PROSITE" id="PS51886"/>
    </source>
</evidence>
<name>A0A9N9GZ86_9GLOM</name>
<feature type="non-terminal residue" evidence="2">
    <location>
        <position position="1"/>
    </location>
</feature>
<dbReference type="Proteomes" id="UP000789831">
    <property type="component" value="Unassembled WGS sequence"/>
</dbReference>
<keyword evidence="3" id="KW-1185">Reference proteome</keyword>
<comment type="caution">
    <text evidence="2">The sequence shown here is derived from an EMBL/GenBank/DDBJ whole genome shotgun (WGS) entry which is preliminary data.</text>
</comment>